<proteinExistence type="predicted"/>
<name>S6DF39_9VIRU</name>
<protein>
    <submittedName>
        <fullName evidence="1">Uncharacterized protein</fullName>
    </submittedName>
</protein>
<dbReference type="GeneID" id="16414397"/>
<dbReference type="KEGG" id="vg:16414397"/>
<sequence>MAEPMYYLDYLFCCQFTTNNIIIDLLEDLATKKRKCILSGRLKSYNGDYHQLYIDVLKYFKIKDKTNKEIEENKIKNWSSIRKKTMKDLILKNYIIEIKYKYLFDETTLQNLKRELMIGLNFKNVNDKNIIIKNNKISSILGLNLGINTYSWDYDIFSYN</sequence>
<keyword evidence="2" id="KW-1185">Reference proteome</keyword>
<reference evidence="1 2" key="1">
    <citation type="journal article" date="2013" name="J. Gen. Virol.">
        <title>Complete genome sequence of invertebrate iridescent virus 22 isolated from a blackfly larva.</title>
        <authorList>
            <person name="Piegu B."/>
            <person name="Guizard S."/>
            <person name="Spears T."/>
            <person name="Cruaud C."/>
            <person name="Couloux A."/>
            <person name="Bideshi D.K."/>
            <person name="Federici B.A."/>
            <person name="Bigot Y."/>
        </authorList>
    </citation>
    <scope>NUCLEOTIDE SEQUENCE [LARGE SCALE GENOMIC DNA]</scope>
</reference>
<organism evidence="1 2">
    <name type="scientific">Invertebrate iridescent virus 22</name>
    <dbReference type="NCBI Taxonomy" id="345198"/>
    <lineage>
        <taxon>Viruses</taxon>
        <taxon>Varidnaviria</taxon>
        <taxon>Bamfordvirae</taxon>
        <taxon>Nucleocytoviricota</taxon>
        <taxon>Megaviricetes</taxon>
        <taxon>Pimascovirales</taxon>
        <taxon>Pimascovirales incertae sedis</taxon>
        <taxon>Iridoviridae</taxon>
        <taxon>Betairidovirinae</taxon>
        <taxon>Chloriridovirus</taxon>
        <taxon>Chloriridovirus simulium1</taxon>
    </lineage>
</organism>
<gene>
    <name evidence="1" type="primary">058R</name>
    <name evidence="1" type="ORF">IIV22_058R</name>
</gene>
<dbReference type="Proteomes" id="UP000154968">
    <property type="component" value="Segment"/>
</dbReference>
<evidence type="ECO:0000313" key="1">
    <source>
        <dbReference type="EMBL" id="CCV01735.1"/>
    </source>
</evidence>
<evidence type="ECO:0000313" key="2">
    <source>
        <dbReference type="Proteomes" id="UP000154968"/>
    </source>
</evidence>
<dbReference type="EMBL" id="HF920633">
    <property type="protein sequence ID" value="CCV01735.1"/>
    <property type="molecule type" value="Genomic_DNA"/>
</dbReference>
<dbReference type="RefSeq" id="YP_008357356.1">
    <property type="nucleotide sequence ID" value="NC_021901.1"/>
</dbReference>
<accession>S6DF39</accession>